<evidence type="ECO:0000313" key="2">
    <source>
        <dbReference type="EMBL" id="GAA3494045.1"/>
    </source>
</evidence>
<dbReference type="EMBL" id="BAAAXF010000014">
    <property type="protein sequence ID" value="GAA3494045.1"/>
    <property type="molecule type" value="Genomic_DNA"/>
</dbReference>
<sequence length="114" mass="12808">MFVPDLGVRARCTLSAPAVTCGRPITRGRFTVTQPDFANGADAEEARPDTDEEYLVVRNDEEQYSIWRADRELPAGWYQEGVRGGRQTCLDHIGVIWTDMRPLSLRRRLAGADA</sequence>
<dbReference type="InterPro" id="IPR038020">
    <property type="entry name" value="MbtH-like_sf"/>
</dbReference>
<dbReference type="SUPFAM" id="SSF160582">
    <property type="entry name" value="MbtH-like"/>
    <property type="match status" value="1"/>
</dbReference>
<keyword evidence="3" id="KW-1185">Reference proteome</keyword>
<organism evidence="2 3">
    <name type="scientific">Streptomyces prasinosporus</name>
    <dbReference type="NCBI Taxonomy" id="68256"/>
    <lineage>
        <taxon>Bacteria</taxon>
        <taxon>Bacillati</taxon>
        <taxon>Actinomycetota</taxon>
        <taxon>Actinomycetes</taxon>
        <taxon>Kitasatosporales</taxon>
        <taxon>Streptomycetaceae</taxon>
        <taxon>Streptomyces</taxon>
        <taxon>Streptomyces albogriseolus group</taxon>
    </lineage>
</organism>
<dbReference type="Proteomes" id="UP001501455">
    <property type="component" value="Unassembled WGS sequence"/>
</dbReference>
<dbReference type="PANTHER" id="PTHR38444">
    <property type="entry name" value="ENTEROBACTIN BIOSYNTHESIS PROTEIN YBDZ"/>
    <property type="match status" value="1"/>
</dbReference>
<dbReference type="Pfam" id="PF03621">
    <property type="entry name" value="MbtH"/>
    <property type="match status" value="1"/>
</dbReference>
<dbReference type="InterPro" id="IPR005153">
    <property type="entry name" value="MbtH-like_dom"/>
</dbReference>
<accession>A0ABP6TH55</accession>
<reference evidence="3" key="1">
    <citation type="journal article" date="2019" name="Int. J. Syst. Evol. Microbiol.">
        <title>The Global Catalogue of Microorganisms (GCM) 10K type strain sequencing project: providing services to taxonomists for standard genome sequencing and annotation.</title>
        <authorList>
            <consortium name="The Broad Institute Genomics Platform"/>
            <consortium name="The Broad Institute Genome Sequencing Center for Infectious Disease"/>
            <person name="Wu L."/>
            <person name="Ma J."/>
        </authorList>
    </citation>
    <scope>NUCLEOTIDE SEQUENCE [LARGE SCALE GENOMIC DNA]</scope>
    <source>
        <strain evidence="3">JCM 4816</strain>
    </source>
</reference>
<dbReference type="SMART" id="SM00923">
    <property type="entry name" value="MbtH"/>
    <property type="match status" value="1"/>
</dbReference>
<evidence type="ECO:0000313" key="3">
    <source>
        <dbReference type="Proteomes" id="UP001501455"/>
    </source>
</evidence>
<protein>
    <recommendedName>
        <fullName evidence="1">MbtH-like domain-containing protein</fullName>
    </recommendedName>
</protein>
<dbReference type="PANTHER" id="PTHR38444:SF1">
    <property type="entry name" value="ENTEROBACTIN BIOSYNTHESIS PROTEIN YBDZ"/>
    <property type="match status" value="1"/>
</dbReference>
<feature type="domain" description="MbtH-like" evidence="1">
    <location>
        <begin position="47"/>
        <end position="95"/>
    </location>
</feature>
<proteinExistence type="predicted"/>
<evidence type="ECO:0000259" key="1">
    <source>
        <dbReference type="SMART" id="SM00923"/>
    </source>
</evidence>
<dbReference type="InterPro" id="IPR037407">
    <property type="entry name" value="MLP_fam"/>
</dbReference>
<dbReference type="Gene3D" id="3.90.820.10">
    <property type="entry name" value="Structural Genomics, Unknown Function 30-nov-00 1gh9 Mol_id"/>
    <property type="match status" value="1"/>
</dbReference>
<comment type="caution">
    <text evidence="2">The sequence shown here is derived from an EMBL/GenBank/DDBJ whole genome shotgun (WGS) entry which is preliminary data.</text>
</comment>
<name>A0ABP6TH55_9ACTN</name>
<gene>
    <name evidence="2" type="ORF">GCM10019016_011440</name>
</gene>